<gene>
    <name evidence="3" type="ORF">Cantr_06929</name>
</gene>
<feature type="transmembrane region" description="Helical" evidence="2">
    <location>
        <begin position="75"/>
        <end position="95"/>
    </location>
</feature>
<dbReference type="AlphaFoldDB" id="A0A367XWZ9"/>
<name>A0A367XWZ9_9ASCO</name>
<keyword evidence="2" id="KW-0472">Membrane</keyword>
<reference evidence="3 4" key="1">
    <citation type="submission" date="2018-06" db="EMBL/GenBank/DDBJ databases">
        <title>Whole genome sequencing of Candida tropicalis (genome annotated by CSBL at Korea University).</title>
        <authorList>
            <person name="Ahn J."/>
        </authorList>
    </citation>
    <scope>NUCLEOTIDE SEQUENCE [LARGE SCALE GENOMIC DNA]</scope>
    <source>
        <strain evidence="3 4">ATCC 20962</strain>
    </source>
</reference>
<proteinExistence type="predicted"/>
<keyword evidence="2" id="KW-1133">Transmembrane helix</keyword>
<feature type="region of interest" description="Disordered" evidence="1">
    <location>
        <begin position="150"/>
        <end position="171"/>
    </location>
</feature>
<comment type="caution">
    <text evidence="3">The sequence shown here is derived from an EMBL/GenBank/DDBJ whole genome shotgun (WGS) entry which is preliminary data.</text>
</comment>
<evidence type="ECO:0000313" key="3">
    <source>
        <dbReference type="EMBL" id="RCK57342.1"/>
    </source>
</evidence>
<dbReference type="Proteomes" id="UP000253472">
    <property type="component" value="Unassembled WGS sequence"/>
</dbReference>
<dbReference type="EMBL" id="QLNQ01000028">
    <property type="protein sequence ID" value="RCK57342.1"/>
    <property type="molecule type" value="Genomic_DNA"/>
</dbReference>
<evidence type="ECO:0000256" key="2">
    <source>
        <dbReference type="SAM" id="Phobius"/>
    </source>
</evidence>
<accession>A0A367XWZ9</accession>
<keyword evidence="2" id="KW-0812">Transmembrane</keyword>
<keyword evidence="4" id="KW-1185">Reference proteome</keyword>
<protein>
    <submittedName>
        <fullName evidence="3">Uncharacterized protein</fullName>
    </submittedName>
</protein>
<evidence type="ECO:0000256" key="1">
    <source>
        <dbReference type="SAM" id="MobiDB-lite"/>
    </source>
</evidence>
<sequence length="237" mass="26349">MIEPRDIKEKIQVFRHSPQQPGYKQNLLMNYEEPEYIVNNHKDSYLKLGAARIGPDPQRHHDGGALDNPILANGFYYFMTIIVVLILVSAILFGIREYSFAFRRRIKSSTSEAIKLTNWNDIKGTGTTNSDNTATVNNLKQQIISQIREEESLERGGVGGETIGGDRETMGVGERAGAGIGVGPPILMLQNNLPPVHQDLDLSSKNNAESGFTQFMEKIHHQNETPNGNVNDSSQQS</sequence>
<evidence type="ECO:0000313" key="4">
    <source>
        <dbReference type="Proteomes" id="UP000253472"/>
    </source>
</evidence>
<organism evidence="3 4">
    <name type="scientific">Candida viswanathii</name>
    <dbReference type="NCBI Taxonomy" id="5486"/>
    <lineage>
        <taxon>Eukaryota</taxon>
        <taxon>Fungi</taxon>
        <taxon>Dikarya</taxon>
        <taxon>Ascomycota</taxon>
        <taxon>Saccharomycotina</taxon>
        <taxon>Pichiomycetes</taxon>
        <taxon>Debaryomycetaceae</taxon>
        <taxon>Candida/Lodderomyces clade</taxon>
        <taxon>Candida</taxon>
    </lineage>
</organism>